<comment type="cofactor">
    <cofactor evidence="1">
        <name>Mg(2+)</name>
        <dbReference type="ChEBI" id="CHEBI:18420"/>
    </cofactor>
</comment>
<dbReference type="Proteomes" id="UP000003280">
    <property type="component" value="Unassembled WGS sequence"/>
</dbReference>
<feature type="domain" description="Nudix hydrolase" evidence="7">
    <location>
        <begin position="1"/>
        <end position="127"/>
    </location>
</feature>
<dbReference type="CDD" id="cd18886">
    <property type="entry name" value="NUDIX_MutT_Nudt1"/>
    <property type="match status" value="1"/>
</dbReference>
<dbReference type="SUPFAM" id="SSF55811">
    <property type="entry name" value="Nudix"/>
    <property type="match status" value="1"/>
</dbReference>
<dbReference type="AlphaFoldDB" id="E0NIM7"/>
<evidence type="ECO:0000256" key="1">
    <source>
        <dbReference type="ARBA" id="ARBA00001946"/>
    </source>
</evidence>
<dbReference type="PROSITE" id="PS00893">
    <property type="entry name" value="NUDIX_BOX"/>
    <property type="match status" value="1"/>
</dbReference>
<protein>
    <submittedName>
        <fullName evidence="8">Hydrolase, NUDIX family</fullName>
        <ecNumber evidence="8">3.6.1.-</ecNumber>
    </submittedName>
</protein>
<dbReference type="GO" id="GO:0005737">
    <property type="term" value="C:cytoplasm"/>
    <property type="evidence" value="ECO:0007669"/>
    <property type="project" value="TreeGrafter"/>
</dbReference>
<organism evidence="8 9">
    <name type="scientific">Peptoniphilus duerdenii ATCC BAA-1640</name>
    <dbReference type="NCBI Taxonomy" id="862517"/>
    <lineage>
        <taxon>Bacteria</taxon>
        <taxon>Bacillati</taxon>
        <taxon>Bacillota</taxon>
        <taxon>Tissierellia</taxon>
        <taxon>Tissierellales</taxon>
        <taxon>Peptoniphilaceae</taxon>
        <taxon>Peptoniphilus</taxon>
    </lineage>
</organism>
<dbReference type="GO" id="GO:0006281">
    <property type="term" value="P:DNA repair"/>
    <property type="evidence" value="ECO:0007669"/>
    <property type="project" value="InterPro"/>
</dbReference>
<gene>
    <name evidence="8" type="primary">mutX</name>
    <name evidence="8" type="ORF">HMPREF9225_0016</name>
</gene>
<dbReference type="Pfam" id="PF00293">
    <property type="entry name" value="NUDIX"/>
    <property type="match status" value="1"/>
</dbReference>
<evidence type="ECO:0000313" key="8">
    <source>
        <dbReference type="EMBL" id="EFM26322.1"/>
    </source>
</evidence>
<dbReference type="HOGENOM" id="CLU_037162_11_2_9"/>
<dbReference type="eggNOG" id="COG1051">
    <property type="taxonomic scope" value="Bacteria"/>
</dbReference>
<dbReference type="PANTHER" id="PTHR43758">
    <property type="entry name" value="7,8-DIHYDRO-8-OXOGUANINE TRIPHOSPHATASE"/>
    <property type="match status" value="1"/>
</dbReference>
<dbReference type="PRINTS" id="PR00502">
    <property type="entry name" value="NUDIXFAMILY"/>
</dbReference>
<dbReference type="RefSeq" id="WP_008900852.1">
    <property type="nucleotide sequence ID" value="NZ_GL397071.1"/>
</dbReference>
<keyword evidence="3" id="KW-0479">Metal-binding</keyword>
<dbReference type="InterPro" id="IPR015797">
    <property type="entry name" value="NUDIX_hydrolase-like_dom_sf"/>
</dbReference>
<dbReference type="InterPro" id="IPR003562">
    <property type="entry name" value="Mutator_MutX_prot"/>
</dbReference>
<comment type="caution">
    <text evidence="8">The sequence shown here is derived from an EMBL/GenBank/DDBJ whole genome shotgun (WGS) entry which is preliminary data.</text>
</comment>
<dbReference type="InterPro" id="IPR020476">
    <property type="entry name" value="Nudix_hydrolase"/>
</dbReference>
<dbReference type="InterPro" id="IPR020084">
    <property type="entry name" value="NUDIX_hydrolase_CS"/>
</dbReference>
<evidence type="ECO:0000259" key="7">
    <source>
        <dbReference type="PROSITE" id="PS51462"/>
    </source>
</evidence>
<evidence type="ECO:0000256" key="2">
    <source>
        <dbReference type="ARBA" id="ARBA00005582"/>
    </source>
</evidence>
<evidence type="ECO:0000256" key="5">
    <source>
        <dbReference type="ARBA" id="ARBA00022842"/>
    </source>
</evidence>
<dbReference type="EMBL" id="AEEH01000009">
    <property type="protein sequence ID" value="EFM26322.1"/>
    <property type="molecule type" value="Genomic_DNA"/>
</dbReference>
<comment type="similarity">
    <text evidence="2 6">Belongs to the Nudix hydrolase family.</text>
</comment>
<dbReference type="PROSITE" id="PS51462">
    <property type="entry name" value="NUDIX"/>
    <property type="match status" value="1"/>
</dbReference>
<evidence type="ECO:0000256" key="3">
    <source>
        <dbReference type="ARBA" id="ARBA00022723"/>
    </source>
</evidence>
<evidence type="ECO:0000313" key="9">
    <source>
        <dbReference type="Proteomes" id="UP000003280"/>
    </source>
</evidence>
<dbReference type="GO" id="GO:0008413">
    <property type="term" value="F:8-oxo-7,8-dihydroguanosine triphosphate pyrophosphatase activity"/>
    <property type="evidence" value="ECO:0007669"/>
    <property type="project" value="InterPro"/>
</dbReference>
<dbReference type="STRING" id="862517.HMPREF9225_0016"/>
<name>E0NIM7_9FIRM</name>
<accession>E0NIM7</accession>
<dbReference type="Gene3D" id="3.90.79.10">
    <property type="entry name" value="Nucleoside Triphosphate Pyrophosphohydrolase"/>
    <property type="match status" value="1"/>
</dbReference>
<keyword evidence="4 6" id="KW-0378">Hydrolase</keyword>
<evidence type="ECO:0000256" key="4">
    <source>
        <dbReference type="ARBA" id="ARBA00022801"/>
    </source>
</evidence>
<sequence>MKFTVGYIKRDDEFLFLYRNKKKNDINKGKYIGVGGHIEPGETPEECMVREAYEETGLKIENPNRLGTVLYEQDDGYTEEMYVFYIDKYTGELHESDEGELEYMTPEEFYKKPHWIGDELFLKYVFENRKFGKFKLKYKKDELVEVEHE</sequence>
<reference evidence="8 9" key="1">
    <citation type="submission" date="2010-07" db="EMBL/GenBank/DDBJ databases">
        <authorList>
            <person name="Muzny D."/>
            <person name="Qin X."/>
            <person name="Deng J."/>
            <person name="Jiang H."/>
            <person name="Liu Y."/>
            <person name="Qu J."/>
            <person name="Song X.-Z."/>
            <person name="Zhang L."/>
            <person name="Thornton R."/>
            <person name="Coyle M."/>
            <person name="Francisco L."/>
            <person name="Jackson L."/>
            <person name="Javaid M."/>
            <person name="Korchina V."/>
            <person name="Kovar C."/>
            <person name="Mata R."/>
            <person name="Mathew T."/>
            <person name="Ngo R."/>
            <person name="Nguyen L."/>
            <person name="Nguyen N."/>
            <person name="Okwuonu G."/>
            <person name="Ongeri F."/>
            <person name="Pham C."/>
            <person name="Simmons D."/>
            <person name="Wilczek-Boney K."/>
            <person name="Hale W."/>
            <person name="Jakkamsetti A."/>
            <person name="Pham P."/>
            <person name="Ruth R."/>
            <person name="San Lucas F."/>
            <person name="Warren J."/>
            <person name="Zhang J."/>
            <person name="Zhao Z."/>
            <person name="Zhou C."/>
            <person name="Zhu D."/>
            <person name="Lee S."/>
            <person name="Bess C."/>
            <person name="Blankenburg K."/>
            <person name="Forbes L."/>
            <person name="Fu Q."/>
            <person name="Gubbala S."/>
            <person name="Hirani K."/>
            <person name="Jayaseelan J.C."/>
            <person name="Lara F."/>
            <person name="Munidasa M."/>
            <person name="Palculict T."/>
            <person name="Patil S."/>
            <person name="Pu L.-L."/>
            <person name="Saada N."/>
            <person name="Tang L."/>
            <person name="Weissenberger G."/>
            <person name="Zhu Y."/>
            <person name="Hemphill L."/>
            <person name="Shang Y."/>
            <person name="Youmans B."/>
            <person name="Ayvaz T."/>
            <person name="Ross M."/>
            <person name="Santibanez J."/>
            <person name="Aqrawi P."/>
            <person name="Gross S."/>
            <person name="Joshi V."/>
            <person name="Fowler G."/>
            <person name="Nazareth L."/>
            <person name="Reid J."/>
            <person name="Worley K."/>
            <person name="Petrosino J."/>
            <person name="Highlander S."/>
            <person name="Gibbs R."/>
        </authorList>
    </citation>
    <scope>NUCLEOTIDE SEQUENCE [LARGE SCALE GENOMIC DNA]</scope>
    <source>
        <strain evidence="8 9">ATCC BAA-1640</strain>
    </source>
</reference>
<dbReference type="InterPro" id="IPR000086">
    <property type="entry name" value="NUDIX_hydrolase_dom"/>
</dbReference>
<dbReference type="EC" id="3.6.1.-" evidence="8"/>
<proteinExistence type="inferred from homology"/>
<keyword evidence="9" id="KW-1185">Reference proteome</keyword>
<dbReference type="GO" id="GO:0046872">
    <property type="term" value="F:metal ion binding"/>
    <property type="evidence" value="ECO:0007669"/>
    <property type="project" value="UniProtKB-KW"/>
</dbReference>
<dbReference type="PRINTS" id="PR01402">
    <property type="entry name" value="MUTATORMUTX"/>
</dbReference>
<evidence type="ECO:0000256" key="6">
    <source>
        <dbReference type="RuleBase" id="RU003476"/>
    </source>
</evidence>
<keyword evidence="5" id="KW-0460">Magnesium</keyword>
<dbReference type="PANTHER" id="PTHR43758:SF2">
    <property type="entry name" value="OXIDIZED PURINE NUCLEOSIDE TRIPHOSPHATE HYDROLASE"/>
    <property type="match status" value="1"/>
</dbReference>